<dbReference type="Proteomes" id="UP000789366">
    <property type="component" value="Unassembled WGS sequence"/>
</dbReference>
<feature type="non-terminal residue" evidence="1">
    <location>
        <position position="1"/>
    </location>
</feature>
<comment type="caution">
    <text evidence="1">The sequence shown here is derived from an EMBL/GenBank/DDBJ whole genome shotgun (WGS) entry which is preliminary data.</text>
</comment>
<proteinExistence type="predicted"/>
<dbReference type="EMBL" id="CAJVPW010043671">
    <property type="protein sequence ID" value="CAG8752578.1"/>
    <property type="molecule type" value="Genomic_DNA"/>
</dbReference>
<accession>A0ACA9QKZ6</accession>
<evidence type="ECO:0000313" key="1">
    <source>
        <dbReference type="EMBL" id="CAG8752578.1"/>
    </source>
</evidence>
<protein>
    <submittedName>
        <fullName evidence="1">8606_t:CDS:1</fullName>
    </submittedName>
</protein>
<organism evidence="1 2">
    <name type="scientific">Cetraspora pellucida</name>
    <dbReference type="NCBI Taxonomy" id="1433469"/>
    <lineage>
        <taxon>Eukaryota</taxon>
        <taxon>Fungi</taxon>
        <taxon>Fungi incertae sedis</taxon>
        <taxon>Mucoromycota</taxon>
        <taxon>Glomeromycotina</taxon>
        <taxon>Glomeromycetes</taxon>
        <taxon>Diversisporales</taxon>
        <taxon>Gigasporaceae</taxon>
        <taxon>Cetraspora</taxon>
    </lineage>
</organism>
<evidence type="ECO:0000313" key="2">
    <source>
        <dbReference type="Proteomes" id="UP000789366"/>
    </source>
</evidence>
<gene>
    <name evidence="1" type="ORF">SPELUC_LOCUS14585</name>
</gene>
<reference evidence="1" key="1">
    <citation type="submission" date="2021-06" db="EMBL/GenBank/DDBJ databases">
        <authorList>
            <person name="Kallberg Y."/>
            <person name="Tangrot J."/>
            <person name="Rosling A."/>
        </authorList>
    </citation>
    <scope>NUCLEOTIDE SEQUENCE</scope>
    <source>
        <strain evidence="1">28 12/20/2015</strain>
    </source>
</reference>
<sequence>WVEDSKIKALFKFVNPAIKLLRRSVLSGSTLNRAMQDLEIVQINTMSEDKCSVILIFDSWKNEAEDISRTRSCWPDVIAKTKQLFSEIKQENIQINAVVTNFASAYQVT</sequence>
<feature type="non-terminal residue" evidence="1">
    <location>
        <position position="109"/>
    </location>
</feature>
<keyword evidence="2" id="KW-1185">Reference proteome</keyword>
<name>A0ACA9QKZ6_9GLOM</name>